<proteinExistence type="predicted"/>
<feature type="region of interest" description="Disordered" evidence="1">
    <location>
        <begin position="2050"/>
        <end position="2075"/>
    </location>
</feature>
<reference evidence="2" key="1">
    <citation type="submission" date="2020-04" db="EMBL/GenBank/DDBJ databases">
        <authorList>
            <person name="Alioto T."/>
            <person name="Alioto T."/>
            <person name="Gomez Garrido J."/>
        </authorList>
    </citation>
    <scope>NUCLEOTIDE SEQUENCE</scope>
    <source>
        <strain evidence="2">A484AB</strain>
    </source>
</reference>
<dbReference type="InterPro" id="IPR001870">
    <property type="entry name" value="B30.2/SPRY"/>
</dbReference>
<comment type="caution">
    <text evidence="2">The sequence shown here is derived from an EMBL/GenBank/DDBJ whole genome shotgun (WGS) entry which is preliminary data.</text>
</comment>
<gene>
    <name evidence="2" type="ORF">PACLA_8A013163</name>
</gene>
<feature type="region of interest" description="Disordered" evidence="1">
    <location>
        <begin position="369"/>
        <end position="443"/>
    </location>
</feature>
<feature type="compositionally biased region" description="Pro residues" evidence="1">
    <location>
        <begin position="1803"/>
        <end position="1843"/>
    </location>
</feature>
<dbReference type="EMBL" id="CACRXK020001438">
    <property type="protein sequence ID" value="CAB3989162.1"/>
    <property type="molecule type" value="Genomic_DNA"/>
</dbReference>
<feature type="region of interest" description="Disordered" evidence="1">
    <location>
        <begin position="235"/>
        <end position="263"/>
    </location>
</feature>
<protein>
    <submittedName>
        <fullName evidence="2">Uncharacterized protein</fullName>
    </submittedName>
</protein>
<keyword evidence="3" id="KW-1185">Reference proteome</keyword>
<feature type="compositionally biased region" description="Basic and acidic residues" evidence="1">
    <location>
        <begin position="142"/>
        <end position="160"/>
    </location>
</feature>
<feature type="region of interest" description="Disordered" evidence="1">
    <location>
        <begin position="1799"/>
        <end position="1848"/>
    </location>
</feature>
<evidence type="ECO:0000313" key="2">
    <source>
        <dbReference type="EMBL" id="CAB3989162.1"/>
    </source>
</evidence>
<dbReference type="Proteomes" id="UP001152795">
    <property type="component" value="Unassembled WGS sequence"/>
</dbReference>
<name>A0A7D9HNV4_PARCT</name>
<accession>A0A7D9HNV4</accession>
<dbReference type="InterPro" id="IPR013320">
    <property type="entry name" value="ConA-like_dom_sf"/>
</dbReference>
<dbReference type="SUPFAM" id="SSF49899">
    <property type="entry name" value="Concanavalin A-like lectins/glucanases"/>
    <property type="match status" value="1"/>
</dbReference>
<evidence type="ECO:0000256" key="1">
    <source>
        <dbReference type="SAM" id="MobiDB-lite"/>
    </source>
</evidence>
<dbReference type="PROSITE" id="PS50188">
    <property type="entry name" value="B302_SPRY"/>
    <property type="match status" value="1"/>
</dbReference>
<dbReference type="Gene3D" id="2.60.120.920">
    <property type="match status" value="1"/>
</dbReference>
<feature type="compositionally biased region" description="Basic and acidic residues" evidence="1">
    <location>
        <begin position="384"/>
        <end position="411"/>
    </location>
</feature>
<feature type="region of interest" description="Disordered" evidence="1">
    <location>
        <begin position="142"/>
        <end position="171"/>
    </location>
</feature>
<feature type="compositionally biased region" description="Polar residues" evidence="1">
    <location>
        <begin position="371"/>
        <end position="383"/>
    </location>
</feature>
<feature type="compositionally biased region" description="Polar residues" evidence="1">
    <location>
        <begin position="412"/>
        <end position="433"/>
    </location>
</feature>
<sequence length="2359" mass="267035">MDDKHSKLTKQSETRRSIFDFSSVEDLRQTDLDSDLVPSDKTQPKIPFNESYIAHAPSRHLFTLNSRYTYCGGYGASSKDISGSVEDLTGYTRKQRRNLSLSKFSKSSPDLFGDSYQSSDGGDVTEKETHEDFVTRLDIEMNLENEHENEGSTKRGENNEHGNGSMSVTETKHEYTKFKLETKWATNTGNEARFQLSTSRLKIETTKQSTSSSNEAKNSTSAMFEELDIVTDEKEPTTHAQHPGANDPVFSSGSKNNDDEKSERFDKGWQTILHSGKADLRKSLESLSSLRQDMNSNVDTYGSERFVSADVVELRQGMSEETILKQGVDTKDYEAGMKRNDEMSGLNVDDLLRSEKPQKLSHESVHEIFSRGSSKTCDSNTTVDEQRNYSEATTTKDSRWRTSHEEERCTTDDVNTNHATKTTTLPRQKTANGNEEKQAAVSVINSENDNVDLCTSTEEDAAVNKLCPTSDMEIFHTNYNILTSEAPKIEWNYDSSRSTTTNSTVLRMEETTGPQPAIDDIPTSDKTVKSEGFSTTIIPQSCNISPISFRVLKTTSCDENEVWQKTEYKGESTIATVKVSGIQQSSISVTEDDKTTVDCDQYLLDSRINEPKNNRLNNSSYGRSCETPQTIEERPVHFNNDCDRSLYNSTHDPISDWLNDTTDTARNADSPMETADNSLIKNMMGMFCLLGLKDSPKRDFYSNGQVHDREQTMAKDISCVGDEQGWCVDEAIIKSPTLDIPKDINKKLFTFKENQGSFEEQESFNDTEAERWTTWEQNNNERTAVDKETFEDSNIVEGNKIQQITLYECPQQKATVEEYISDVLTGNTMALEETSNSDKDLLLNAEPDKTLRVSDFENGKQKKAVQHRNTEETIDEGIILQTTQTQELLLQTPDNSERNLATQNEAGDFQRNDESAVELNMREKNGVDFSLNTADLLMAGNEEGLGFSQENTKEQNMKNTIITTNLEINRNKWSYAFIIPLRTMNVSKKFSRAFNVLVLDSELKPTSPERKPTVVTLNLFPNESEETYSREENVEVSQVEIQINVEKERFIPMADDSISDLLQEAEKESIGSTIVEEQVIQSNPADNNLEQNPVELEIIMDQDNSENSPGQVDYTKQLHEDLLTADHELETTVCLENGETELDKIDEIQRPIFQTEEATTNITFMGNVHEKSLPDSRETNEIINDAITPTEPLNSVQPDYFAKLESDYQIHETVHKVDVKTMTDKRLSEHLMSFEMDELVAEEIPKQEKTENLFSELDGIFLQENEIQETISKEERIQYETFSEVDEFFTSEEGMEEQGIEACVKYPEGNNEVSLSEFATQKAVMLHLNEQYSSQSEKEVPEVITKAVDERSLQYKYFSQLDEVLKPEYVQEIVPNKMETQHDKQNYLSETDKYFDSIIQQPITEKINNIQLEQSSELPELRTEPGTQNIDKSMASTSDLISFQNNEIEIVQTEKDKNDGGLSVKEQNLQDDVWEITFNDQKVFPMKEVVSTASKDIGLSNKNRDELILVISHPNYPMNSEHLYEEDRSDDEIRQCTASPIPDDLSSVTSNYDASIESSSESTQSYTQHQRNGEDYLMTHDVPWDVTVSYSNPETTTSEYKILRASYSNIQQDVYKVESHTADVKVTVDGKNINGGRNNPLHVPKQSDISEHHHTSHSRAIPTTENNFNINIDVTPNAGTQDKGNEYRTTMDIQNHNQVSTSYLLFQRFGKPESPKTYFELNYDMDTWKVGKKISSHEEDDSEKSFVVSYAMIEQLNHPQVASPVYLPSIEEDEIYDQEICDIQATQLVNDDEEVRIGFLQSSPPPSLPQQTPPQSPLPPTSPLQTPPSSSPPPLPLPPPPSSTPMTTIKAGAVPEEETNLYTVHYSQPEDRCTETTTNTQQIEQEISHRLAEMSTAPEQQSPVKISYPQSPPKTPGEEVQLIEMDHHLQQEPTQEIPSDDLDTKIPYRPSGIIQAQRLPTPPTEDTVHVQINHHLPTPPEDLPYRPSGIIQAQRLPTSPTEDTGHVEIDHHLPTPPEDLPYRPSGIIQAQRLPTPPTEDTGHVEINHHLPTPSEDLPYESSSTTHIGVPPSVTESRPPVWSFAQSVFHTDGQSKTFFKVIDNRKKWFQSSTFMYRGERVKVSRGVNIFKNSAKEWNQDVGDEQTMDSRVHEDYEGYSEIWDDGNLMAVDSEIMLEADGPVTRSTVAYEMATEQDLFNQQESRNCAWHLNLHGAHGVCKISPDNLDAIAVEDDNTLLGSHGFLSGQHRWVIQGLGIFCAVGICSPGEEVGSWYKGGKWVWTTDGLKYSELTGIRRSEFGQWRNEDVLMISLDCEQQKLTIVNTRTNVQATLHGFKGEVYPYFNIYKGSSVRLLETTFIV</sequence>
<feature type="compositionally biased region" description="Low complexity" evidence="1">
    <location>
        <begin position="1555"/>
        <end position="1567"/>
    </location>
</feature>
<feature type="region of interest" description="Disordered" evidence="1">
    <location>
        <begin position="1538"/>
        <end position="1567"/>
    </location>
</feature>
<dbReference type="OrthoDB" id="10669551at2759"/>
<feature type="region of interest" description="Disordered" evidence="1">
    <location>
        <begin position="1896"/>
        <end position="1917"/>
    </location>
</feature>
<feature type="region of interest" description="Disordered" evidence="1">
    <location>
        <begin position="203"/>
        <end position="222"/>
    </location>
</feature>
<evidence type="ECO:0000313" key="3">
    <source>
        <dbReference type="Proteomes" id="UP001152795"/>
    </source>
</evidence>
<dbReference type="InterPro" id="IPR043136">
    <property type="entry name" value="B30.2/SPRY_sf"/>
</dbReference>
<organism evidence="2 3">
    <name type="scientific">Paramuricea clavata</name>
    <name type="common">Red gorgonian</name>
    <name type="synonym">Violescent sea-whip</name>
    <dbReference type="NCBI Taxonomy" id="317549"/>
    <lineage>
        <taxon>Eukaryota</taxon>
        <taxon>Metazoa</taxon>
        <taxon>Cnidaria</taxon>
        <taxon>Anthozoa</taxon>
        <taxon>Octocorallia</taxon>
        <taxon>Malacalcyonacea</taxon>
        <taxon>Plexauridae</taxon>
        <taxon>Paramuricea</taxon>
    </lineage>
</organism>